<keyword evidence="4" id="KW-0762">Sugar transport</keyword>
<protein>
    <submittedName>
        <fullName evidence="4">Multiple sugar transport system substrate-binding protein</fullName>
    </submittedName>
</protein>
<evidence type="ECO:0000256" key="2">
    <source>
        <dbReference type="ARBA" id="ARBA00008520"/>
    </source>
</evidence>
<dbReference type="InterPro" id="IPR006311">
    <property type="entry name" value="TAT_signal"/>
</dbReference>
<dbReference type="Pfam" id="PF01547">
    <property type="entry name" value="SBP_bac_1"/>
    <property type="match status" value="1"/>
</dbReference>
<dbReference type="SUPFAM" id="SSF53850">
    <property type="entry name" value="Periplasmic binding protein-like II"/>
    <property type="match status" value="1"/>
</dbReference>
<comment type="caution">
    <text evidence="4">The sequence shown here is derived from an EMBL/GenBank/DDBJ whole genome shotgun (WGS) entry which is preliminary data.</text>
</comment>
<dbReference type="PANTHER" id="PTHR43649">
    <property type="entry name" value="ARABINOSE-BINDING PROTEIN-RELATED"/>
    <property type="match status" value="1"/>
</dbReference>
<keyword evidence="3" id="KW-0574">Periplasm</keyword>
<dbReference type="PANTHER" id="PTHR43649:SF14">
    <property type="entry name" value="BLR3389 PROTEIN"/>
    <property type="match status" value="1"/>
</dbReference>
<dbReference type="NCBIfam" id="TIGR01409">
    <property type="entry name" value="TAT_signal_seq"/>
    <property type="match status" value="1"/>
</dbReference>
<keyword evidence="5" id="KW-1185">Reference proteome</keyword>
<dbReference type="PROSITE" id="PS51318">
    <property type="entry name" value="TAT"/>
    <property type="match status" value="1"/>
</dbReference>
<organism evidence="4 5">
    <name type="scientific">Kaistia geumhonensis</name>
    <dbReference type="NCBI Taxonomy" id="410839"/>
    <lineage>
        <taxon>Bacteria</taxon>
        <taxon>Pseudomonadati</taxon>
        <taxon>Pseudomonadota</taxon>
        <taxon>Alphaproteobacteria</taxon>
        <taxon>Hyphomicrobiales</taxon>
        <taxon>Kaistiaceae</taxon>
        <taxon>Kaistia</taxon>
    </lineage>
</organism>
<dbReference type="RefSeq" id="WP_266279231.1">
    <property type="nucleotide sequence ID" value="NZ_JAPKNF010000001.1"/>
</dbReference>
<evidence type="ECO:0000256" key="3">
    <source>
        <dbReference type="ARBA" id="ARBA00022764"/>
    </source>
</evidence>
<proteinExistence type="inferred from homology"/>
<comment type="subcellular location">
    <subcellularLocation>
        <location evidence="1">Periplasm</location>
    </subcellularLocation>
</comment>
<name>A0ABU0M6Y6_9HYPH</name>
<accession>A0ABU0M6Y6</accession>
<evidence type="ECO:0000313" key="4">
    <source>
        <dbReference type="EMBL" id="MDQ0516727.1"/>
    </source>
</evidence>
<dbReference type="Gene3D" id="3.40.190.10">
    <property type="entry name" value="Periplasmic binding protein-like II"/>
    <property type="match status" value="3"/>
</dbReference>
<evidence type="ECO:0000256" key="1">
    <source>
        <dbReference type="ARBA" id="ARBA00004418"/>
    </source>
</evidence>
<dbReference type="InterPro" id="IPR050490">
    <property type="entry name" value="Bact_solute-bd_prot1"/>
</dbReference>
<dbReference type="EMBL" id="JAUSWJ010000001">
    <property type="protein sequence ID" value="MDQ0516727.1"/>
    <property type="molecule type" value="Genomic_DNA"/>
</dbReference>
<evidence type="ECO:0000313" key="5">
    <source>
        <dbReference type="Proteomes" id="UP001223743"/>
    </source>
</evidence>
<dbReference type="Proteomes" id="UP001223743">
    <property type="component" value="Unassembled WGS sequence"/>
</dbReference>
<dbReference type="InterPro" id="IPR019546">
    <property type="entry name" value="TAT_signal_bac_arc"/>
</dbReference>
<dbReference type="InterPro" id="IPR006059">
    <property type="entry name" value="SBP"/>
</dbReference>
<gene>
    <name evidence="4" type="ORF">QO015_002340</name>
</gene>
<reference evidence="4 5" key="1">
    <citation type="submission" date="2023-07" db="EMBL/GenBank/DDBJ databases">
        <title>Genomic Encyclopedia of Type Strains, Phase IV (KMG-IV): sequencing the most valuable type-strain genomes for metagenomic binning, comparative biology and taxonomic classification.</title>
        <authorList>
            <person name="Goeker M."/>
        </authorList>
    </citation>
    <scope>NUCLEOTIDE SEQUENCE [LARGE SCALE GENOMIC DNA]</scope>
    <source>
        <strain evidence="4 5">B1-1</strain>
    </source>
</reference>
<comment type="similarity">
    <text evidence="2">Belongs to the bacterial solute-binding protein 1 family.</text>
</comment>
<sequence length="471" mass="51487">MHGPDRLAPPPRRSSPGGGGVRFPLFWSCPLTNQKSNGPGFSRLNRRQLLQGSAALGVAAAAGGVASPARAEEKVKLTVWAWTPRTQEMADLYMKKNPNVEVVVENVGQGAPHYVKLRNAITAGTGLPDVALIEFNSIPSFRALNSLADLSPNLPAGFGDQYMDWTWAAVSDGGKVFGLPWNSGPMALLYHADVLDRYGIAVPETWEDFAEQAKKLAKAAPGTYLANFGVDPGWTAAVLWQAGWRPFRTNGTEIEIRINDDIAKNWANYWQALIDAKAVDTKPAWTTEWFAALDNGTYASWVTAAWAPVLMEQAMKKSFGKWRAAPMPQWQKGGKVASNWGGTVFSAFTTTPNLKAATDFAAFMSADPEVARFWLTDVFLFPVLTELVDDKVLMGHKYDFYGGQPVNEVFAEALSQVDPSFEFAPFQDYVNLQIEDNFAQAIAGRGTLADAFDRIQDAVVAYAGDQGYTVK</sequence>
<keyword evidence="4" id="KW-0813">Transport</keyword>